<dbReference type="SUPFAM" id="SSF52058">
    <property type="entry name" value="L domain-like"/>
    <property type="match status" value="1"/>
</dbReference>
<evidence type="ECO:0000313" key="3">
    <source>
        <dbReference type="Proteomes" id="UP000772434"/>
    </source>
</evidence>
<comment type="caution">
    <text evidence="2">The sequence shown here is derived from an EMBL/GenBank/DDBJ whole genome shotgun (WGS) entry which is preliminary data.</text>
</comment>
<accession>A0A9P5P9P4</accession>
<dbReference type="Gene3D" id="1.20.1280.50">
    <property type="match status" value="1"/>
</dbReference>
<evidence type="ECO:0000256" key="1">
    <source>
        <dbReference type="SAM" id="Coils"/>
    </source>
</evidence>
<keyword evidence="3" id="KW-1185">Reference proteome</keyword>
<proteinExistence type="predicted"/>
<name>A0A9P5P9P4_9AGAR</name>
<dbReference type="Proteomes" id="UP000772434">
    <property type="component" value="Unassembled WGS sequence"/>
</dbReference>
<reference evidence="2" key="1">
    <citation type="submission" date="2020-11" db="EMBL/GenBank/DDBJ databases">
        <authorList>
            <consortium name="DOE Joint Genome Institute"/>
            <person name="Ahrendt S."/>
            <person name="Riley R."/>
            <person name="Andreopoulos W."/>
            <person name="Labutti K."/>
            <person name="Pangilinan J."/>
            <person name="Ruiz-Duenas F.J."/>
            <person name="Barrasa J.M."/>
            <person name="Sanchez-Garcia M."/>
            <person name="Camarero S."/>
            <person name="Miyauchi S."/>
            <person name="Serrano A."/>
            <person name="Linde D."/>
            <person name="Babiker R."/>
            <person name="Drula E."/>
            <person name="Ayuso-Fernandez I."/>
            <person name="Pacheco R."/>
            <person name="Padilla G."/>
            <person name="Ferreira P."/>
            <person name="Barriuso J."/>
            <person name="Kellner H."/>
            <person name="Castanera R."/>
            <person name="Alfaro M."/>
            <person name="Ramirez L."/>
            <person name="Pisabarro A.G."/>
            <person name="Kuo A."/>
            <person name="Tritt A."/>
            <person name="Lipzen A."/>
            <person name="He G."/>
            <person name="Yan M."/>
            <person name="Ng V."/>
            <person name="Cullen D."/>
            <person name="Martin F."/>
            <person name="Rosso M.-N."/>
            <person name="Henrissat B."/>
            <person name="Hibbett D."/>
            <person name="Martinez A.T."/>
            <person name="Grigoriev I.V."/>
        </authorList>
    </citation>
    <scope>NUCLEOTIDE SEQUENCE</scope>
    <source>
        <strain evidence="2">AH 40177</strain>
    </source>
</reference>
<dbReference type="Gene3D" id="3.80.10.10">
    <property type="entry name" value="Ribonuclease Inhibitor"/>
    <property type="match status" value="1"/>
</dbReference>
<sequence length="520" mass="58106">MSPLQIRVNLGSTELSELERELRSEFGPSVVSSERAEELKEILALANKDIEDHDSELARLHGEIKMVEAEKQRLESQRAKLHSLLSPMRKLPNETLLRILQCVCENNLIQAYPWDSDRAPPTKFTSPVITSLPTMTISSVCSRWRALALASPSLWANLAVEIYTTTKDKSKALVGFIDTVNRYLARSGDWPLTLALTVLGSPCQPSIAEGVEFPSLVHLMQHARRWKSLKYRGDHSITRYKILSQLHFPLLAKLNIDDIEDGTIFSNNQIKILKIRRVPGSPKFSKALASYPSLKYLMLGYVRRIESASSLGTWPNITSISVASGASSSIIFSSNFPSLNLLVVEGASWGERIGDKPLEDDFISFVSRSSRITSLTLRSPILSDLNLIAALQVMPALLHLVIHEARVQYPNPITTHLISSLTRDQSVFLVPKLLSLSLISYQDTGNKPDDSIFVRMVESRWFKPDSELSAAMLTMGRASIQSVLLKFTWREVQAEVYKPLQNLRAEGLRVVIAGRNGVHV</sequence>
<gene>
    <name evidence="2" type="ORF">BDP27DRAFT_443246</name>
</gene>
<evidence type="ECO:0000313" key="2">
    <source>
        <dbReference type="EMBL" id="KAF9059858.1"/>
    </source>
</evidence>
<dbReference type="AlphaFoldDB" id="A0A9P5P9P4"/>
<protein>
    <recommendedName>
        <fullName evidence="4">F-box domain-containing protein</fullName>
    </recommendedName>
</protein>
<keyword evidence="1" id="KW-0175">Coiled coil</keyword>
<evidence type="ECO:0008006" key="4">
    <source>
        <dbReference type="Google" id="ProtNLM"/>
    </source>
</evidence>
<dbReference type="InterPro" id="IPR032675">
    <property type="entry name" value="LRR_dom_sf"/>
</dbReference>
<dbReference type="EMBL" id="JADNRY010000274">
    <property type="protein sequence ID" value="KAF9059858.1"/>
    <property type="molecule type" value="Genomic_DNA"/>
</dbReference>
<feature type="coiled-coil region" evidence="1">
    <location>
        <begin position="36"/>
        <end position="84"/>
    </location>
</feature>
<organism evidence="2 3">
    <name type="scientific">Rhodocollybia butyracea</name>
    <dbReference type="NCBI Taxonomy" id="206335"/>
    <lineage>
        <taxon>Eukaryota</taxon>
        <taxon>Fungi</taxon>
        <taxon>Dikarya</taxon>
        <taxon>Basidiomycota</taxon>
        <taxon>Agaricomycotina</taxon>
        <taxon>Agaricomycetes</taxon>
        <taxon>Agaricomycetidae</taxon>
        <taxon>Agaricales</taxon>
        <taxon>Marasmiineae</taxon>
        <taxon>Omphalotaceae</taxon>
        <taxon>Rhodocollybia</taxon>
    </lineage>
</organism>
<dbReference type="OrthoDB" id="3266451at2759"/>